<dbReference type="GO" id="GO:0016779">
    <property type="term" value="F:nucleotidyltransferase activity"/>
    <property type="evidence" value="ECO:0007669"/>
    <property type="project" value="UniProtKB-KW"/>
</dbReference>
<protein>
    <submittedName>
        <fullName evidence="1">Adenylyltransferase</fullName>
    </submittedName>
</protein>
<dbReference type="FunFam" id="1.10.10.10:FF:000138">
    <property type="entry name" value="Rrf2 family transcriptional regulator"/>
    <property type="match status" value="1"/>
</dbReference>
<keyword evidence="1" id="KW-0808">Transferase</keyword>
<dbReference type="AlphaFoldDB" id="R7ZJR5"/>
<dbReference type="PROSITE" id="PS51197">
    <property type="entry name" value="HTH_RRF2_2"/>
    <property type="match status" value="1"/>
</dbReference>
<keyword evidence="1" id="KW-0548">Nucleotidyltransferase</keyword>
<dbReference type="GO" id="GO:0003700">
    <property type="term" value="F:DNA-binding transcription factor activity"/>
    <property type="evidence" value="ECO:0007669"/>
    <property type="project" value="TreeGrafter"/>
</dbReference>
<dbReference type="HOGENOM" id="CLU_107144_4_2_9"/>
<proteinExistence type="predicted"/>
<dbReference type="PANTHER" id="PTHR33221">
    <property type="entry name" value="WINGED HELIX-TURN-HELIX TRANSCRIPTIONAL REGULATOR, RRF2 FAMILY"/>
    <property type="match status" value="1"/>
</dbReference>
<sequence length="137" mass="15418">MAVHILSILKHNPSTVCTSEYMAESVNTNPVVIRKIVSYLKKAGLVQVRRGMGGAFLLKDLHLIPLLDVYRAVEVVEEDRLFHFHDQPNPNCPIGANIQSVLELILVQAQEAMEQVLKNITMEHVVTSLIDEIHNKQ</sequence>
<gene>
    <name evidence="1" type="ORF">H131_02453</name>
</gene>
<dbReference type="PATRIC" id="fig|1285586.5.peg.491"/>
<comment type="caution">
    <text evidence="1">The sequence shown here is derived from an EMBL/GenBank/DDBJ whole genome shotgun (WGS) entry which is preliminary data.</text>
</comment>
<evidence type="ECO:0000313" key="2">
    <source>
        <dbReference type="Proteomes" id="UP000013911"/>
    </source>
</evidence>
<dbReference type="Proteomes" id="UP000013911">
    <property type="component" value="Unassembled WGS sequence"/>
</dbReference>
<accession>R7ZJR5</accession>
<dbReference type="InterPro" id="IPR036388">
    <property type="entry name" value="WH-like_DNA-bd_sf"/>
</dbReference>
<dbReference type="PANTHER" id="PTHR33221:SF15">
    <property type="entry name" value="HTH-TYPE TRANSCRIPTIONAL REGULATOR YWGB-RELATED"/>
    <property type="match status" value="1"/>
</dbReference>
<reference evidence="1 2" key="1">
    <citation type="submission" date="2013-04" db="EMBL/GenBank/DDBJ databases">
        <title>Draft genome of the heavy metal tolerant bacterium Lysinibacillus sphaericus strain OT4b.31.</title>
        <authorList>
            <person name="Pena-Montenegro T.D."/>
            <person name="Dussan J."/>
        </authorList>
    </citation>
    <scope>NUCLEOTIDE SEQUENCE [LARGE SCALE GENOMIC DNA]</scope>
    <source>
        <strain evidence="1 2">OT4b.31</strain>
    </source>
</reference>
<name>R7ZJR5_LYSSH</name>
<dbReference type="InterPro" id="IPR036390">
    <property type="entry name" value="WH_DNA-bd_sf"/>
</dbReference>
<dbReference type="EMBL" id="AQPX01000005">
    <property type="protein sequence ID" value="EON74306.1"/>
    <property type="molecule type" value="Genomic_DNA"/>
</dbReference>
<dbReference type="Pfam" id="PF02082">
    <property type="entry name" value="Rrf2"/>
    <property type="match status" value="1"/>
</dbReference>
<organism evidence="1 2">
    <name type="scientific">Lysinibacillus sphaericus OT4b.31</name>
    <dbReference type="NCBI Taxonomy" id="1285586"/>
    <lineage>
        <taxon>Bacteria</taxon>
        <taxon>Bacillati</taxon>
        <taxon>Bacillota</taxon>
        <taxon>Bacilli</taxon>
        <taxon>Bacillales</taxon>
        <taxon>Bacillaceae</taxon>
        <taxon>Lysinibacillus</taxon>
    </lineage>
</organism>
<dbReference type="GO" id="GO:0005829">
    <property type="term" value="C:cytosol"/>
    <property type="evidence" value="ECO:0007669"/>
    <property type="project" value="TreeGrafter"/>
</dbReference>
<dbReference type="InterPro" id="IPR000944">
    <property type="entry name" value="Tscrpt_reg_Rrf2"/>
</dbReference>
<dbReference type="Gene3D" id="1.10.10.10">
    <property type="entry name" value="Winged helix-like DNA-binding domain superfamily/Winged helix DNA-binding domain"/>
    <property type="match status" value="1"/>
</dbReference>
<evidence type="ECO:0000313" key="1">
    <source>
        <dbReference type="EMBL" id="EON74306.1"/>
    </source>
</evidence>
<dbReference type="eggNOG" id="COG1959">
    <property type="taxonomic scope" value="Bacteria"/>
</dbReference>
<dbReference type="SUPFAM" id="SSF46785">
    <property type="entry name" value="Winged helix' DNA-binding domain"/>
    <property type="match status" value="1"/>
</dbReference>